<dbReference type="GO" id="GO:0003918">
    <property type="term" value="F:DNA topoisomerase type II (double strand cut, ATP-hydrolyzing) activity"/>
    <property type="evidence" value="ECO:0007669"/>
    <property type="project" value="UniProtKB-EC"/>
</dbReference>
<evidence type="ECO:0000313" key="11">
    <source>
        <dbReference type="EMBL" id="MPM19607.1"/>
    </source>
</evidence>
<dbReference type="FunFam" id="3.90.199.10:FF:000001">
    <property type="entry name" value="DNA gyrase subunit A"/>
    <property type="match status" value="1"/>
</dbReference>
<comment type="catalytic activity">
    <reaction evidence="1">
        <text>ATP-dependent breakage, passage and rejoining of double-stranded DNA.</text>
        <dbReference type="EC" id="5.6.2.2"/>
    </reaction>
</comment>
<evidence type="ECO:0000256" key="2">
    <source>
        <dbReference type="ARBA" id="ARBA00008263"/>
    </source>
</evidence>
<dbReference type="Pfam" id="PF03989">
    <property type="entry name" value="DNA_gyraseA_C"/>
    <property type="match status" value="6"/>
</dbReference>
<evidence type="ECO:0000256" key="3">
    <source>
        <dbReference type="ARBA" id="ARBA00012895"/>
    </source>
</evidence>
<name>A0A644XUM2_9ZZZZ</name>
<dbReference type="GO" id="GO:0005694">
    <property type="term" value="C:chromosome"/>
    <property type="evidence" value="ECO:0007669"/>
    <property type="project" value="InterPro"/>
</dbReference>
<dbReference type="GO" id="GO:0006265">
    <property type="term" value="P:DNA topological change"/>
    <property type="evidence" value="ECO:0007669"/>
    <property type="project" value="InterPro"/>
</dbReference>
<evidence type="ECO:0000259" key="10">
    <source>
        <dbReference type="PROSITE" id="PS52040"/>
    </source>
</evidence>
<keyword evidence="7" id="KW-0238">DNA-binding</keyword>
<dbReference type="Gene3D" id="3.30.1360.40">
    <property type="match status" value="1"/>
</dbReference>
<dbReference type="Gene3D" id="2.120.10.90">
    <property type="entry name" value="DNA gyrase/topoisomerase IV, subunit A, C-terminal"/>
    <property type="match status" value="1"/>
</dbReference>
<evidence type="ECO:0000256" key="1">
    <source>
        <dbReference type="ARBA" id="ARBA00000185"/>
    </source>
</evidence>
<dbReference type="Gene3D" id="1.10.268.10">
    <property type="entry name" value="Topoisomerase, domain 3"/>
    <property type="match status" value="1"/>
</dbReference>
<comment type="caution">
    <text evidence="11">The sequence shown here is derived from an EMBL/GenBank/DDBJ whole genome shotgun (WGS) entry which is preliminary data.</text>
</comment>
<dbReference type="InterPro" id="IPR035516">
    <property type="entry name" value="Gyrase/topoIV_suA_C"/>
</dbReference>
<evidence type="ECO:0000256" key="5">
    <source>
        <dbReference type="ARBA" id="ARBA00022840"/>
    </source>
</evidence>
<keyword evidence="4" id="KW-0547">Nucleotide-binding</keyword>
<comment type="similarity">
    <text evidence="2">Belongs to the type II topoisomerase GyrA/ParC subunit family.</text>
</comment>
<dbReference type="GO" id="GO:0005737">
    <property type="term" value="C:cytoplasm"/>
    <property type="evidence" value="ECO:0007669"/>
    <property type="project" value="TreeGrafter"/>
</dbReference>
<dbReference type="SUPFAM" id="SSF101904">
    <property type="entry name" value="GyrA/ParC C-terminal domain-like"/>
    <property type="match status" value="1"/>
</dbReference>
<evidence type="ECO:0000256" key="7">
    <source>
        <dbReference type="ARBA" id="ARBA00023125"/>
    </source>
</evidence>
<feature type="domain" description="Topo IIA-type catalytic" evidence="10">
    <location>
        <begin position="34"/>
        <end position="498"/>
    </location>
</feature>
<proteinExistence type="inferred from homology"/>
<dbReference type="Pfam" id="PF00521">
    <property type="entry name" value="DNA_topoisoIV"/>
    <property type="match status" value="1"/>
</dbReference>
<dbReference type="FunFam" id="3.30.1360.40:FF:000002">
    <property type="entry name" value="DNA gyrase subunit A"/>
    <property type="match status" value="1"/>
</dbReference>
<protein>
    <recommendedName>
        <fullName evidence="3">DNA topoisomerase (ATP-hydrolyzing)</fullName>
        <ecNumber evidence="3">5.6.2.2</ecNumber>
    </recommendedName>
</protein>
<dbReference type="SMART" id="SM00434">
    <property type="entry name" value="TOP4c"/>
    <property type="match status" value="1"/>
</dbReference>
<gene>
    <name evidence="11" type="primary">gyrA_33</name>
    <name evidence="11" type="ORF">SDC9_66033</name>
</gene>
<dbReference type="EC" id="5.6.2.2" evidence="3"/>
<evidence type="ECO:0000256" key="9">
    <source>
        <dbReference type="ARBA" id="ARBA00063644"/>
    </source>
</evidence>
<dbReference type="InterPro" id="IPR050220">
    <property type="entry name" value="Type_II_DNA_Topoisomerases"/>
</dbReference>
<evidence type="ECO:0000256" key="4">
    <source>
        <dbReference type="ARBA" id="ARBA00022741"/>
    </source>
</evidence>
<reference evidence="11" key="1">
    <citation type="submission" date="2019-08" db="EMBL/GenBank/DDBJ databases">
        <authorList>
            <person name="Kucharzyk K."/>
            <person name="Murdoch R.W."/>
            <person name="Higgins S."/>
            <person name="Loffler F."/>
        </authorList>
    </citation>
    <scope>NUCLEOTIDE SEQUENCE</scope>
</reference>
<dbReference type="PANTHER" id="PTHR43493:SF5">
    <property type="entry name" value="DNA GYRASE SUBUNIT A, CHLOROPLASTIC_MITOCHONDRIAL"/>
    <property type="match status" value="1"/>
</dbReference>
<dbReference type="InterPro" id="IPR006691">
    <property type="entry name" value="GyrA/parC_rep"/>
</dbReference>
<sequence>MELEEGKVLPVWIEDEMKKSYIDYAMSVIVQRALPDVRDGLKPVHRRILYAMQEAGMSSNKPYKKSARIVGEVLGKYHPHGDFSVYEAIVRLAQDFSTRYLLVDGHGNFGSVDGDSAAAMRYTEVRMAKIAEEMLEDIEKETVDFVPNYDESLKEPSVLPAKIPALLVNGSSGIAVGMATNIPPHNLCEVIDGLIMLIDNPDVEIPELMTAIKGPDFPTGAMILGTDGIVSAYTTGRGVVKIRCQAHIEPMPKNKSRIIVTELPYQVNKARLIENIAQLVQDKVIDGITDLRDESDRKGMRVVIELRHDVVPDVILNQLYKHTKMQDSFGIIMLALVKNQPMVLNLKQILEYYLEHQKEVIVRRTRYELGKAKERAHILEGLKIALDHLDEVITTIRGSANADIARAALVEKFALSERQAQAILDMRLQRLTGLERKKIDDEYIDVLETIDWLTSVLSDEYKVLNIIKEDMLEVKKRFGDARRTELTIDTSNIEISDLIAEEDIIITISHQGYIKRQSLDTFHNQKRGGKGLRGGSGKKVDDFIEHLMLGSTHSNILFFTNKGRVYRQKGYEIPEGSRTVKGTSIVNLLPLEGGEKITAVIPVKEFMDNQFLFMATNRGTVKKTTLTDFDSTRKIGLNAITLDEGEDLIDVKLTDGHSSIILATRNGLAIHFSEDDVRPMGRTAHGVRGILLGVDDIVVSMDTVPENGEVLTATEEGMGKRTMISEYRVQTRGGKGVINLRVTEKTGHVVGALVLLPQQEIIMVTAAGLIIRLTADGISKFGRNAQGVKLIDLNDKDKVVAIAVVEEEDLEE</sequence>
<dbReference type="InterPro" id="IPR013757">
    <property type="entry name" value="Topo_IIA_A_a_sf"/>
</dbReference>
<dbReference type="Gene3D" id="3.90.199.10">
    <property type="entry name" value="Topoisomerase II, domain 5"/>
    <property type="match status" value="1"/>
</dbReference>
<dbReference type="PROSITE" id="PS52040">
    <property type="entry name" value="TOPO_IIA"/>
    <property type="match status" value="1"/>
</dbReference>
<dbReference type="NCBIfam" id="TIGR01063">
    <property type="entry name" value="gyrA"/>
    <property type="match status" value="1"/>
</dbReference>
<dbReference type="GO" id="GO:0009330">
    <property type="term" value="C:DNA topoisomerase type II (double strand cut, ATP-hydrolyzing) complex"/>
    <property type="evidence" value="ECO:0007669"/>
    <property type="project" value="TreeGrafter"/>
</dbReference>
<dbReference type="InterPro" id="IPR013760">
    <property type="entry name" value="Topo_IIA-like_dom_sf"/>
</dbReference>
<dbReference type="HAMAP" id="MF_01897">
    <property type="entry name" value="GyrA"/>
    <property type="match status" value="1"/>
</dbReference>
<dbReference type="NCBIfam" id="NF004043">
    <property type="entry name" value="PRK05560.1"/>
    <property type="match status" value="1"/>
</dbReference>
<dbReference type="NCBIfam" id="NF004044">
    <property type="entry name" value="PRK05561.1"/>
    <property type="match status" value="1"/>
</dbReference>
<dbReference type="InterPro" id="IPR005743">
    <property type="entry name" value="GyrA"/>
</dbReference>
<dbReference type="InterPro" id="IPR002205">
    <property type="entry name" value="Topo_IIA_dom_A"/>
</dbReference>
<dbReference type="CDD" id="cd00187">
    <property type="entry name" value="TOP4c"/>
    <property type="match status" value="1"/>
</dbReference>
<dbReference type="AlphaFoldDB" id="A0A644XUM2"/>
<accession>A0A644XUM2</accession>
<keyword evidence="6" id="KW-0799">Topoisomerase</keyword>
<dbReference type="PANTHER" id="PTHR43493">
    <property type="entry name" value="DNA GYRASE/TOPOISOMERASE SUBUNIT A"/>
    <property type="match status" value="1"/>
</dbReference>
<dbReference type="GO" id="GO:0005524">
    <property type="term" value="F:ATP binding"/>
    <property type="evidence" value="ECO:0007669"/>
    <property type="project" value="UniProtKB-KW"/>
</dbReference>
<dbReference type="SUPFAM" id="SSF56719">
    <property type="entry name" value="Type II DNA topoisomerase"/>
    <property type="match status" value="1"/>
</dbReference>
<dbReference type="FunFam" id="1.10.268.10:FF:000001">
    <property type="entry name" value="DNA gyrase subunit A"/>
    <property type="match status" value="1"/>
</dbReference>
<dbReference type="GO" id="GO:0003677">
    <property type="term" value="F:DNA binding"/>
    <property type="evidence" value="ECO:0007669"/>
    <property type="project" value="UniProtKB-KW"/>
</dbReference>
<evidence type="ECO:0000256" key="8">
    <source>
        <dbReference type="ARBA" id="ARBA00023235"/>
    </source>
</evidence>
<dbReference type="EMBL" id="VSSQ01003207">
    <property type="protein sequence ID" value="MPM19607.1"/>
    <property type="molecule type" value="Genomic_DNA"/>
</dbReference>
<evidence type="ECO:0000256" key="6">
    <source>
        <dbReference type="ARBA" id="ARBA00023029"/>
    </source>
</evidence>
<dbReference type="InterPro" id="IPR013758">
    <property type="entry name" value="Topo_IIA_A/C_ab"/>
</dbReference>
<organism evidence="11">
    <name type="scientific">bioreactor metagenome</name>
    <dbReference type="NCBI Taxonomy" id="1076179"/>
    <lineage>
        <taxon>unclassified sequences</taxon>
        <taxon>metagenomes</taxon>
        <taxon>ecological metagenomes</taxon>
    </lineage>
</organism>
<keyword evidence="8 11" id="KW-0413">Isomerase</keyword>
<keyword evidence="5" id="KW-0067">ATP-binding</keyword>
<dbReference type="FunFam" id="2.120.10.90:FF:000005">
    <property type="entry name" value="DNA topoisomerase 4 subunit A"/>
    <property type="match status" value="1"/>
</dbReference>
<comment type="subunit">
    <text evidence="9">Heterotetramer composed of ParC and ParE.</text>
</comment>